<dbReference type="CDD" id="cd07981">
    <property type="entry name" value="HFD_TAF12"/>
    <property type="match status" value="1"/>
</dbReference>
<sequence>MKAQTNPTVVPSGSLLIQPGQAMSVQPGTITNLQPGVPAPMSHQGLHVWAPAPGGTINMSGLGAAPRGHPGMVTLPSGQTVLMTNLVTTASTPPMPLPVSSPMSKPPLQAPPVGNPMILSGSTQQPIAVPMTTHHLTSTVIQGPNGPISVALPNSLLSTSSMNHPLGTGAPSYVSTAHGQTNSDPSVQGSQFIEPVQTNYSFPTPGYQTVIPSGQVVLDQSGINLQTPNSSQPKFVAMTTVPTVQPSSVVQPPIVQQQQQQQQQQQPVSQSFLSDLNSDCVAVSSAPTSIAPVSSPSPTNQLPVTSHSGIGESSVVYLSPVNRAPSTIAQQTVAPTVTTQPSTVVPSLPQSNTNDCKATTLLNSTEPTLSTQSTKDEVAASGNAVFTPASLTQLISDLDPQLQLDSEAYEVLVNLANEFIVSVASKAQKLASHRGSSNVDAKDIHFCLERDWDISIPGNLSEDRPLRQNSVVEAHRQRLALIKKQIRKM</sequence>
<keyword evidence="9" id="KW-1185">Reference proteome</keyword>
<evidence type="ECO:0000256" key="2">
    <source>
        <dbReference type="ARBA" id="ARBA00007530"/>
    </source>
</evidence>
<accession>G7YFW6</accession>
<comment type="similarity">
    <text evidence="2">Belongs to the TAF12 family.</text>
</comment>
<evidence type="ECO:0000256" key="4">
    <source>
        <dbReference type="ARBA" id="ARBA00023015"/>
    </source>
</evidence>
<dbReference type="Proteomes" id="UP000008909">
    <property type="component" value="Unassembled WGS sequence"/>
</dbReference>
<evidence type="ECO:0000313" key="9">
    <source>
        <dbReference type="Proteomes" id="UP000008909"/>
    </source>
</evidence>
<evidence type="ECO:0000256" key="3">
    <source>
        <dbReference type="ARBA" id="ARBA00017484"/>
    </source>
</evidence>
<reference key="2">
    <citation type="submission" date="2011-10" db="EMBL/GenBank/DDBJ databases">
        <title>The genome and transcriptome sequence of Clonorchis sinensis provide insights into the carcinogenic liver fluke.</title>
        <authorList>
            <person name="Wang X."/>
            <person name="Huang Y."/>
            <person name="Chen W."/>
            <person name="Liu H."/>
            <person name="Guo L."/>
            <person name="Chen Y."/>
            <person name="Luo F."/>
            <person name="Zhou W."/>
            <person name="Sun J."/>
            <person name="Mao Q."/>
            <person name="Liang P."/>
            <person name="Zhou C."/>
            <person name="Tian Y."/>
            <person name="Men J."/>
            <person name="Lv X."/>
            <person name="Huang L."/>
            <person name="Zhou J."/>
            <person name="Hu Y."/>
            <person name="Li R."/>
            <person name="Zhang F."/>
            <person name="Lei H."/>
            <person name="Li X."/>
            <person name="Hu X."/>
            <person name="Liang C."/>
            <person name="Xu J."/>
            <person name="Wu Z."/>
            <person name="Yu X."/>
        </authorList>
    </citation>
    <scope>NUCLEOTIDE SEQUENCE</scope>
    <source>
        <strain>Henan</strain>
    </source>
</reference>
<protein>
    <recommendedName>
        <fullName evidence="3">Transcription initiation factor TFIID subunit 12</fullName>
    </recommendedName>
</protein>
<dbReference type="AlphaFoldDB" id="G7YFW6"/>
<name>G7YFW6_CLOSI</name>
<keyword evidence="6" id="KW-0539">Nucleus</keyword>
<dbReference type="GO" id="GO:0003677">
    <property type="term" value="F:DNA binding"/>
    <property type="evidence" value="ECO:0007669"/>
    <property type="project" value="TreeGrafter"/>
</dbReference>
<evidence type="ECO:0000256" key="6">
    <source>
        <dbReference type="ARBA" id="ARBA00023242"/>
    </source>
</evidence>
<dbReference type="GO" id="GO:0046982">
    <property type="term" value="F:protein heterodimerization activity"/>
    <property type="evidence" value="ECO:0007669"/>
    <property type="project" value="InterPro"/>
</dbReference>
<dbReference type="GO" id="GO:0003743">
    <property type="term" value="F:translation initiation factor activity"/>
    <property type="evidence" value="ECO:0007669"/>
    <property type="project" value="UniProtKB-KW"/>
</dbReference>
<evidence type="ECO:0000259" key="7">
    <source>
        <dbReference type="Pfam" id="PF03847"/>
    </source>
</evidence>
<evidence type="ECO:0000313" key="8">
    <source>
        <dbReference type="EMBL" id="GAA51849.1"/>
    </source>
</evidence>
<organism evidence="8 9">
    <name type="scientific">Clonorchis sinensis</name>
    <name type="common">Chinese liver fluke</name>
    <dbReference type="NCBI Taxonomy" id="79923"/>
    <lineage>
        <taxon>Eukaryota</taxon>
        <taxon>Metazoa</taxon>
        <taxon>Spiralia</taxon>
        <taxon>Lophotrochozoa</taxon>
        <taxon>Platyhelminthes</taxon>
        <taxon>Trematoda</taxon>
        <taxon>Digenea</taxon>
        <taxon>Opisthorchiida</taxon>
        <taxon>Opisthorchiata</taxon>
        <taxon>Opisthorchiidae</taxon>
        <taxon>Clonorchis</taxon>
    </lineage>
</organism>
<dbReference type="InterPro" id="IPR003228">
    <property type="entry name" value="TFIID_TAF12_dom"/>
</dbReference>
<gene>
    <name evidence="8" type="ORF">CLF_106903</name>
</gene>
<dbReference type="InterPro" id="IPR009072">
    <property type="entry name" value="Histone-fold"/>
</dbReference>
<dbReference type="EMBL" id="DF143208">
    <property type="protein sequence ID" value="GAA51849.1"/>
    <property type="molecule type" value="Genomic_DNA"/>
</dbReference>
<dbReference type="GO" id="GO:0005669">
    <property type="term" value="C:transcription factor TFIID complex"/>
    <property type="evidence" value="ECO:0007669"/>
    <property type="project" value="InterPro"/>
</dbReference>
<dbReference type="GO" id="GO:0051123">
    <property type="term" value="P:RNA polymerase II preinitiation complex assembly"/>
    <property type="evidence" value="ECO:0007669"/>
    <property type="project" value="TreeGrafter"/>
</dbReference>
<dbReference type="GO" id="GO:0017025">
    <property type="term" value="F:TBP-class protein binding"/>
    <property type="evidence" value="ECO:0007669"/>
    <property type="project" value="TreeGrafter"/>
</dbReference>
<dbReference type="Pfam" id="PF03847">
    <property type="entry name" value="TFIID_20kDa"/>
    <property type="match status" value="1"/>
</dbReference>
<dbReference type="Gene3D" id="1.10.20.10">
    <property type="entry name" value="Histone, subunit A"/>
    <property type="match status" value="1"/>
</dbReference>
<keyword evidence="8" id="KW-0396">Initiation factor</keyword>
<evidence type="ECO:0000256" key="5">
    <source>
        <dbReference type="ARBA" id="ARBA00023163"/>
    </source>
</evidence>
<dbReference type="GO" id="GO:0000124">
    <property type="term" value="C:SAGA complex"/>
    <property type="evidence" value="ECO:0007669"/>
    <property type="project" value="InterPro"/>
</dbReference>
<dbReference type="InterPro" id="IPR037794">
    <property type="entry name" value="TAF12"/>
</dbReference>
<proteinExistence type="inferred from homology"/>
<dbReference type="PANTHER" id="PTHR12264">
    <property type="entry name" value="TRANSCRIPTION INITIATION FACTOR TFIID SUBUNIT 12"/>
    <property type="match status" value="1"/>
</dbReference>
<comment type="subcellular location">
    <subcellularLocation>
        <location evidence="1">Nucleus</location>
    </subcellularLocation>
</comment>
<keyword evidence="4" id="KW-0805">Transcription regulation</keyword>
<evidence type="ECO:0000256" key="1">
    <source>
        <dbReference type="ARBA" id="ARBA00004123"/>
    </source>
</evidence>
<dbReference type="PANTHER" id="PTHR12264:SF21">
    <property type="entry name" value="TRANSCRIPTION INITIATION FACTOR TFIID SUBUNIT 12"/>
    <property type="match status" value="1"/>
</dbReference>
<keyword evidence="5" id="KW-0804">Transcription</keyword>
<feature type="domain" description="Transcription initiation factor TFIID subunit 12" evidence="7">
    <location>
        <begin position="390"/>
        <end position="454"/>
    </location>
</feature>
<dbReference type="SUPFAM" id="SSF47113">
    <property type="entry name" value="Histone-fold"/>
    <property type="match status" value="1"/>
</dbReference>
<reference evidence="8" key="1">
    <citation type="journal article" date="2011" name="Genome Biol.">
        <title>The draft genome of the carcinogenic human liver fluke Clonorchis sinensis.</title>
        <authorList>
            <person name="Wang X."/>
            <person name="Chen W."/>
            <person name="Huang Y."/>
            <person name="Sun J."/>
            <person name="Men J."/>
            <person name="Liu H."/>
            <person name="Luo F."/>
            <person name="Guo L."/>
            <person name="Lv X."/>
            <person name="Deng C."/>
            <person name="Zhou C."/>
            <person name="Fan Y."/>
            <person name="Li X."/>
            <person name="Huang L."/>
            <person name="Hu Y."/>
            <person name="Liang C."/>
            <person name="Hu X."/>
            <person name="Xu J."/>
            <person name="Yu X."/>
        </authorList>
    </citation>
    <scope>NUCLEOTIDE SEQUENCE [LARGE SCALE GENOMIC DNA]</scope>
    <source>
        <strain evidence="8">Henan</strain>
    </source>
</reference>
<keyword evidence="8" id="KW-0648">Protein biosynthesis</keyword>